<keyword evidence="9" id="KW-1185">Reference proteome</keyword>
<evidence type="ECO:0000259" key="6">
    <source>
        <dbReference type="PROSITE" id="PS51898"/>
    </source>
</evidence>
<protein>
    <submittedName>
        <fullName evidence="8">Integrase arm-type DNA-binding domain-containing protein</fullName>
    </submittedName>
</protein>
<dbReference type="InterPro" id="IPR044068">
    <property type="entry name" value="CB"/>
</dbReference>
<evidence type="ECO:0000256" key="5">
    <source>
        <dbReference type="PROSITE-ProRule" id="PRU01248"/>
    </source>
</evidence>
<evidence type="ECO:0000313" key="9">
    <source>
        <dbReference type="Proteomes" id="UP001652564"/>
    </source>
</evidence>
<dbReference type="PANTHER" id="PTHR30629">
    <property type="entry name" value="PROPHAGE INTEGRASE"/>
    <property type="match status" value="1"/>
</dbReference>
<evidence type="ECO:0000256" key="3">
    <source>
        <dbReference type="ARBA" id="ARBA00023125"/>
    </source>
</evidence>
<dbReference type="RefSeq" id="WP_263739771.1">
    <property type="nucleotide sequence ID" value="NZ_JAOWKZ010000002.1"/>
</dbReference>
<dbReference type="Gene3D" id="1.10.443.10">
    <property type="entry name" value="Intergrase catalytic core"/>
    <property type="match status" value="1"/>
</dbReference>
<proteinExistence type="inferred from homology"/>
<organism evidence="8 9">
    <name type="scientific">Albidovulum litorale</name>
    <dbReference type="NCBI Taxonomy" id="2984134"/>
    <lineage>
        <taxon>Bacteria</taxon>
        <taxon>Pseudomonadati</taxon>
        <taxon>Pseudomonadota</taxon>
        <taxon>Alphaproteobacteria</taxon>
        <taxon>Rhodobacterales</taxon>
        <taxon>Paracoccaceae</taxon>
        <taxon>Albidovulum</taxon>
    </lineage>
</organism>
<dbReference type="PROSITE" id="PS51898">
    <property type="entry name" value="TYR_RECOMBINASE"/>
    <property type="match status" value="1"/>
</dbReference>
<comment type="similarity">
    <text evidence="1">Belongs to the 'phage' integrase family.</text>
</comment>
<dbReference type="InterPro" id="IPR053876">
    <property type="entry name" value="Phage_int_M"/>
</dbReference>
<dbReference type="InterPro" id="IPR013762">
    <property type="entry name" value="Integrase-like_cat_sf"/>
</dbReference>
<evidence type="ECO:0000256" key="2">
    <source>
        <dbReference type="ARBA" id="ARBA00022908"/>
    </source>
</evidence>
<sequence>MPPRAKEMQPVQIKGLEHPGGDRAVKVAVGGVSGLYIQIQPSGAKSWVLRTRYGEWVERKDADGNVIERGRKKREIGLGPYPDVLPGAARDKAREFKAMLEEGIDPIAKRKEARAALAAAARRGLTFREALDRYATEKVKEFSSEKYRVQWRATIDLHAIPEIGDMLVQDIALQDVLRVLQPIWTEKTVTAAKLRQRIEKVLAYATVQGHRTGDNPARWTGNLDMVLPAPSKVSGSKNWPALQLDDAVRWWDDLRQREGMGARALEFQALTASRSGAIRFAAWDEIDFNNRVWTIQPGRKASKIPSNGKAHRVPLTDGMVALLESLPRLKGCPYVFWAPKGGALSDATLGKVAKVIHESDIKKGGKGYLDAVTKEPMVPHGLRSTFRTWVAERTRFDGDMAEIALAHKVGTKVQQAYDRSDQIEKRRRMMAAWHDFLSGKTHGQIVELGAVG</sequence>
<evidence type="ECO:0000256" key="1">
    <source>
        <dbReference type="ARBA" id="ARBA00008857"/>
    </source>
</evidence>
<dbReference type="InterPro" id="IPR050808">
    <property type="entry name" value="Phage_Integrase"/>
</dbReference>
<dbReference type="GO" id="GO:0003677">
    <property type="term" value="F:DNA binding"/>
    <property type="evidence" value="ECO:0007669"/>
    <property type="project" value="UniProtKB-KW"/>
</dbReference>
<dbReference type="Pfam" id="PF22022">
    <property type="entry name" value="Phage_int_M"/>
    <property type="match status" value="1"/>
</dbReference>
<dbReference type="Pfam" id="PF13356">
    <property type="entry name" value="Arm-DNA-bind_3"/>
    <property type="match status" value="1"/>
</dbReference>
<keyword evidence="3 5" id="KW-0238">DNA-binding</keyword>
<dbReference type="InterPro" id="IPR010998">
    <property type="entry name" value="Integrase_recombinase_N"/>
</dbReference>
<dbReference type="SUPFAM" id="SSF56349">
    <property type="entry name" value="DNA breaking-rejoining enzymes"/>
    <property type="match status" value="1"/>
</dbReference>
<feature type="domain" description="Core-binding (CB)" evidence="7">
    <location>
        <begin position="125"/>
        <end position="206"/>
    </location>
</feature>
<dbReference type="PANTHER" id="PTHR30629:SF2">
    <property type="entry name" value="PROPHAGE INTEGRASE INTS-RELATED"/>
    <property type="match status" value="1"/>
</dbReference>
<comment type="caution">
    <text evidence="8">The sequence shown here is derived from an EMBL/GenBank/DDBJ whole genome shotgun (WGS) entry which is preliminary data.</text>
</comment>
<dbReference type="Pfam" id="PF00589">
    <property type="entry name" value="Phage_integrase"/>
    <property type="match status" value="1"/>
</dbReference>
<dbReference type="InterPro" id="IPR025166">
    <property type="entry name" value="Integrase_DNA_bind_dom"/>
</dbReference>
<evidence type="ECO:0000313" key="8">
    <source>
        <dbReference type="EMBL" id="MCV2872591.1"/>
    </source>
</evidence>
<feature type="domain" description="Tyr recombinase" evidence="6">
    <location>
        <begin position="237"/>
        <end position="430"/>
    </location>
</feature>
<dbReference type="Gene3D" id="3.30.160.390">
    <property type="entry name" value="Integrase, DNA-binding domain"/>
    <property type="match status" value="1"/>
</dbReference>
<gene>
    <name evidence="8" type="ORF">OEZ71_09795</name>
</gene>
<dbReference type="InterPro" id="IPR002104">
    <property type="entry name" value="Integrase_catalytic"/>
</dbReference>
<dbReference type="PROSITE" id="PS51900">
    <property type="entry name" value="CB"/>
    <property type="match status" value="1"/>
</dbReference>
<reference evidence="8 9" key="1">
    <citation type="submission" date="2022-10" db="EMBL/GenBank/DDBJ databases">
        <title>Defluviimonas sp. nov., isolated from ocean surface sediments.</title>
        <authorList>
            <person name="He W."/>
            <person name="Wang L."/>
            <person name="Zhang D.-F."/>
        </authorList>
    </citation>
    <scope>NUCLEOTIDE SEQUENCE [LARGE SCALE GENOMIC DNA]</scope>
    <source>
        <strain evidence="8 9">WL0050</strain>
    </source>
</reference>
<dbReference type="Gene3D" id="1.10.150.130">
    <property type="match status" value="1"/>
</dbReference>
<keyword evidence="2" id="KW-0229">DNA integration</keyword>
<dbReference type="InterPro" id="IPR038488">
    <property type="entry name" value="Integrase_DNA-bd_sf"/>
</dbReference>
<evidence type="ECO:0000256" key="4">
    <source>
        <dbReference type="ARBA" id="ARBA00023172"/>
    </source>
</evidence>
<dbReference type="Proteomes" id="UP001652564">
    <property type="component" value="Unassembled WGS sequence"/>
</dbReference>
<dbReference type="InterPro" id="IPR011010">
    <property type="entry name" value="DNA_brk_join_enz"/>
</dbReference>
<dbReference type="CDD" id="cd00801">
    <property type="entry name" value="INT_P4_C"/>
    <property type="match status" value="1"/>
</dbReference>
<keyword evidence="4" id="KW-0233">DNA recombination</keyword>
<name>A0ABT2ZN87_9RHOB</name>
<accession>A0ABT2ZN87</accession>
<dbReference type="EMBL" id="JAOWKZ010000002">
    <property type="protein sequence ID" value="MCV2872591.1"/>
    <property type="molecule type" value="Genomic_DNA"/>
</dbReference>
<evidence type="ECO:0000259" key="7">
    <source>
        <dbReference type="PROSITE" id="PS51900"/>
    </source>
</evidence>